<accession>A0A0V1GZP2</accession>
<dbReference type="EMBL" id="JYDP01000182">
    <property type="protein sequence ID" value="KRZ03784.1"/>
    <property type="molecule type" value="Genomic_DNA"/>
</dbReference>
<evidence type="ECO:0000313" key="1">
    <source>
        <dbReference type="EMBL" id="KRZ03784.1"/>
    </source>
</evidence>
<comment type="caution">
    <text evidence="1">The sequence shown here is derived from an EMBL/GenBank/DDBJ whole genome shotgun (WGS) entry which is preliminary data.</text>
</comment>
<dbReference type="Proteomes" id="UP000055024">
    <property type="component" value="Unassembled WGS sequence"/>
</dbReference>
<organism evidence="1 2">
    <name type="scientific">Trichinella zimbabwensis</name>
    <dbReference type="NCBI Taxonomy" id="268475"/>
    <lineage>
        <taxon>Eukaryota</taxon>
        <taxon>Metazoa</taxon>
        <taxon>Ecdysozoa</taxon>
        <taxon>Nematoda</taxon>
        <taxon>Enoplea</taxon>
        <taxon>Dorylaimia</taxon>
        <taxon>Trichinellida</taxon>
        <taxon>Trichinellidae</taxon>
        <taxon>Trichinella</taxon>
    </lineage>
</organism>
<gene>
    <name evidence="1" type="ORF">T11_13059</name>
</gene>
<protein>
    <submittedName>
        <fullName evidence="1">Uncharacterized protein</fullName>
    </submittedName>
</protein>
<sequence>MDSGQMEQFHFKHRSRQCLLLSTPTDKACCFEEKKNFVHRCSCCDQLNARSSHPLACKD</sequence>
<name>A0A0V1GZP2_9BILA</name>
<keyword evidence="2" id="KW-1185">Reference proteome</keyword>
<evidence type="ECO:0000313" key="2">
    <source>
        <dbReference type="Proteomes" id="UP000055024"/>
    </source>
</evidence>
<proteinExistence type="predicted"/>
<dbReference type="AlphaFoldDB" id="A0A0V1GZP2"/>
<reference evidence="1 2" key="1">
    <citation type="submission" date="2015-01" db="EMBL/GenBank/DDBJ databases">
        <title>Evolution of Trichinella species and genotypes.</title>
        <authorList>
            <person name="Korhonen P.K."/>
            <person name="Edoardo P."/>
            <person name="Giuseppe L.R."/>
            <person name="Gasser R.B."/>
        </authorList>
    </citation>
    <scope>NUCLEOTIDE SEQUENCE [LARGE SCALE GENOMIC DNA]</scope>
    <source>
        <strain evidence="1">ISS1029</strain>
    </source>
</reference>